<comment type="similarity">
    <text evidence="2">Belongs to the BPI/LBP/Plunc superfamily. BPI/LBP family.</text>
</comment>
<dbReference type="InterPro" id="IPR017942">
    <property type="entry name" value="Lipid-bd_serum_glycop_N"/>
</dbReference>
<dbReference type="InterPro" id="IPR001124">
    <property type="entry name" value="Lipid-bd_serum_glycop_C"/>
</dbReference>
<keyword evidence="7" id="KW-0929">Antimicrobial</keyword>
<dbReference type="GeneID" id="115542985"/>
<dbReference type="RefSeq" id="XP_030211378.1">
    <property type="nucleotide sequence ID" value="XM_030355518.1"/>
</dbReference>
<evidence type="ECO:0000256" key="4">
    <source>
        <dbReference type="ARBA" id="ARBA00023157"/>
    </source>
</evidence>
<keyword evidence="11" id="KW-1185">Reference proteome</keyword>
<feature type="domain" description="Lipid-binding serum glycoprotein C-terminal" evidence="9">
    <location>
        <begin position="285"/>
        <end position="488"/>
    </location>
</feature>
<dbReference type="GO" id="GO:0050829">
    <property type="term" value="P:defense response to Gram-negative bacterium"/>
    <property type="evidence" value="ECO:0007669"/>
    <property type="project" value="UniProtKB-UniRule"/>
</dbReference>
<reference evidence="10" key="3">
    <citation type="submission" date="2025-09" db="UniProtKB">
        <authorList>
            <consortium name="Ensembl"/>
        </authorList>
    </citation>
    <scope>IDENTIFICATION</scope>
</reference>
<keyword evidence="3 7" id="KW-0964">Secreted</keyword>
<dbReference type="GO" id="GO:0005615">
    <property type="term" value="C:extracellular space"/>
    <property type="evidence" value="ECO:0007669"/>
    <property type="project" value="UniProtKB-UniRule"/>
</dbReference>
<protein>
    <recommendedName>
        <fullName evidence="7">Bactericidal permeability-increasing protein</fullName>
        <shortName evidence="7">BPI</shortName>
    </recommendedName>
</protein>
<feature type="domain" description="Lipid-binding serum glycoprotein N-terminal" evidence="8">
    <location>
        <begin position="52"/>
        <end position="270"/>
    </location>
</feature>
<gene>
    <name evidence="10" type="primary">LOC115542985</name>
</gene>
<dbReference type="InterPro" id="IPR032942">
    <property type="entry name" value="BPI/LBP/Plunc"/>
</dbReference>
<comment type="subunit">
    <text evidence="7">Monomer. Homodimer; disulfide-linked.</text>
</comment>
<dbReference type="PIRSF" id="PIRSF002417">
    <property type="entry name" value="Lipid_binding_protein"/>
    <property type="match status" value="1"/>
</dbReference>
<dbReference type="Proteomes" id="UP000694546">
    <property type="component" value="Chromosome 1"/>
</dbReference>
<dbReference type="AlphaFoldDB" id="A0A8C4Z0Y3"/>
<dbReference type="Ensembl" id="ENSGMOT00000003838.2">
    <property type="protein sequence ID" value="ENSGMOP00000003727.2"/>
    <property type="gene ID" value="ENSGMOG00000003528.2"/>
</dbReference>
<evidence type="ECO:0000256" key="6">
    <source>
        <dbReference type="PIRSR" id="PIRSR002417-50"/>
    </source>
</evidence>
<comment type="function">
    <text evidence="7">The cytotoxic action of BPI is limited to many species of Gram-negative bacteria; this specificity may be explained by a strong affinity of the very basic N-terminal half for the negatively charged lipopolysaccharides that are unique to the Gram-negative bacterial outer envelope.</text>
</comment>
<dbReference type="GeneTree" id="ENSGT01150000286994"/>
<dbReference type="PANTHER" id="PTHR10504">
    <property type="entry name" value="BACTERICIDAL PERMEABILITY-INCREASING BPI PROTEIN-RELATED"/>
    <property type="match status" value="1"/>
</dbReference>
<dbReference type="InterPro" id="IPR030675">
    <property type="entry name" value="BPI/LBP"/>
</dbReference>
<comment type="domain">
    <text evidence="7">The N-terminal region may be exposed to the interior of the granule, whereas the C-terminal portion may be embedded in the membrane. During phagocytosis and degranulation, proteases may be released and activated and cleave BPI at the junction of the N- and C-terminal portions of the molecule, providing controlled release of the N-terminal antibacterial fragment when bacteria are ingested.</text>
</comment>
<evidence type="ECO:0000256" key="1">
    <source>
        <dbReference type="ARBA" id="ARBA00004613"/>
    </source>
</evidence>
<dbReference type="Gene3D" id="3.15.20.10">
    <property type="entry name" value="Bactericidal permeability-increasing protein, domain 2"/>
    <property type="match status" value="1"/>
</dbReference>
<keyword evidence="7" id="KW-0391">Immunity</keyword>
<feature type="disulfide bond" evidence="6">
    <location>
        <begin position="177"/>
        <end position="213"/>
    </location>
</feature>
<dbReference type="Pfam" id="PF02886">
    <property type="entry name" value="LBP_BPI_CETP_C"/>
    <property type="match status" value="1"/>
</dbReference>
<keyword evidence="7" id="KW-0044">Antibiotic</keyword>
<dbReference type="Pfam" id="PF01273">
    <property type="entry name" value="LBP_BPI_CETP"/>
    <property type="match status" value="1"/>
</dbReference>
<organism evidence="10 11">
    <name type="scientific">Gadus morhua</name>
    <name type="common">Atlantic cod</name>
    <dbReference type="NCBI Taxonomy" id="8049"/>
    <lineage>
        <taxon>Eukaryota</taxon>
        <taxon>Metazoa</taxon>
        <taxon>Chordata</taxon>
        <taxon>Craniata</taxon>
        <taxon>Vertebrata</taxon>
        <taxon>Euteleostomi</taxon>
        <taxon>Actinopterygii</taxon>
        <taxon>Neopterygii</taxon>
        <taxon>Teleostei</taxon>
        <taxon>Neoteleostei</taxon>
        <taxon>Acanthomorphata</taxon>
        <taxon>Zeiogadaria</taxon>
        <taxon>Gadariae</taxon>
        <taxon>Gadiformes</taxon>
        <taxon>Gadoidei</taxon>
        <taxon>Gadidae</taxon>
        <taxon>Gadus</taxon>
    </lineage>
</organism>
<reference evidence="10" key="2">
    <citation type="submission" date="2025-08" db="UniProtKB">
        <authorList>
            <consortium name="Ensembl"/>
        </authorList>
    </citation>
    <scope>IDENTIFICATION</scope>
</reference>
<accession>A0A8C4Z0Y3</accession>
<dbReference type="GO" id="GO:0045087">
    <property type="term" value="P:innate immune response"/>
    <property type="evidence" value="ECO:0007669"/>
    <property type="project" value="UniProtKB-UniRule"/>
</dbReference>
<evidence type="ECO:0000259" key="9">
    <source>
        <dbReference type="SMART" id="SM00329"/>
    </source>
</evidence>
<dbReference type="SUPFAM" id="SSF55394">
    <property type="entry name" value="Bactericidal permeability-increasing protein, BPI"/>
    <property type="match status" value="2"/>
</dbReference>
<dbReference type="SMART" id="SM00329">
    <property type="entry name" value="BPI2"/>
    <property type="match status" value="1"/>
</dbReference>
<comment type="subcellular location">
    <subcellularLocation>
        <location evidence="1 7">Secreted</location>
    </subcellularLocation>
</comment>
<dbReference type="GO" id="GO:0008289">
    <property type="term" value="F:lipid binding"/>
    <property type="evidence" value="ECO:0007669"/>
    <property type="project" value="InterPro"/>
</dbReference>
<dbReference type="OMA" id="GKMWIAD"/>
<dbReference type="OrthoDB" id="9938407at2759"/>
<keyword evidence="7" id="KW-0399">Innate immunity</keyword>
<keyword evidence="4 6" id="KW-1015">Disulfide bond</keyword>
<evidence type="ECO:0000313" key="11">
    <source>
        <dbReference type="Proteomes" id="UP000694546"/>
    </source>
</evidence>
<name>A0A8C4Z0Y3_GADMO</name>
<dbReference type="PANTHER" id="PTHR10504:SF132">
    <property type="entry name" value="BACTERICIDAL PERMEABILITY-INCREASING PROTEIN"/>
    <property type="match status" value="1"/>
</dbReference>
<dbReference type="SMART" id="SM00328">
    <property type="entry name" value="BPI1"/>
    <property type="match status" value="1"/>
</dbReference>
<evidence type="ECO:0000313" key="10">
    <source>
        <dbReference type="Ensembl" id="ENSGMOP00000003727.2"/>
    </source>
</evidence>
<proteinExistence type="inferred from homology"/>
<reference evidence="10" key="1">
    <citation type="submission" date="2019-07" db="EMBL/GenBank/DDBJ databases">
        <authorList>
            <consortium name="Wellcome Sanger Institute Data Sharing"/>
        </authorList>
    </citation>
    <scope>NUCLEOTIDE SEQUENCE [LARGE SCALE GENOMIC DNA]</scope>
</reference>
<keyword evidence="5 7" id="KW-0325">Glycoprotein</keyword>
<sequence length="505" mass="55399">MRPRRLGNCQSRKFPRPATHEIMTGRMLLYLTAGCLLTCLAHGTQPAIKVILSEKGLQYVKEMGAEWLLQNLGSASPPDVHGKLSLSLGTVYYSIMGMAVTYCEFAEPSVEFYEDVTGFKAVISGLYIQVKGAWSASYGIFEDGGAFELVIRDLEVDLLLGLGMDADGQPSFRCAACGASVGSAGLNLIDASWIIEQFIDEELIRSTIEEKICPMITERLDELEYRLAALGATFQVNHLLAVDLPLTSYPVVNSSCLSLSLKGMFHRPDSPVDPPFEPQPFSLDGQPGYMLSLGLSEYTTNSASHAYFVSGSLQLLITDSMIPPSSPLHLNTNSFGPFVPKLPKMFPDMEMQLQVFALEAPEFMFRSGVVRMDVHGAIKAFVVRPDGTFIFLFRLNLESTFSGKFRMANEKLTGAIALENLYLTLDSSEVGEVQTDALKIAIKFGIKLSGLPRLNAKLAKGIDLPTMQHAHLTNLVLEVEEGFISVLSDAEIKLREAKVGTPWMV</sequence>
<dbReference type="InterPro" id="IPR017943">
    <property type="entry name" value="Bactericidal_perm-incr_a/b_dom"/>
</dbReference>
<dbReference type="Gene3D" id="3.15.10.10">
    <property type="entry name" value="Bactericidal permeability-increasing protein, domain 1"/>
    <property type="match status" value="1"/>
</dbReference>
<comment type="domain">
    <text evidence="7">The N- and C-terminal barrels adopt an identical fold despite having only 13% of conserved residues.</text>
</comment>
<evidence type="ECO:0000256" key="5">
    <source>
        <dbReference type="ARBA" id="ARBA00023180"/>
    </source>
</evidence>
<keyword evidence="7" id="KW-0732">Signal</keyword>
<evidence type="ECO:0000256" key="7">
    <source>
        <dbReference type="RuleBase" id="RU369039"/>
    </source>
</evidence>
<evidence type="ECO:0000259" key="8">
    <source>
        <dbReference type="SMART" id="SM00328"/>
    </source>
</evidence>
<evidence type="ECO:0000256" key="2">
    <source>
        <dbReference type="ARBA" id="ARBA00007292"/>
    </source>
</evidence>
<evidence type="ECO:0000256" key="3">
    <source>
        <dbReference type="ARBA" id="ARBA00022525"/>
    </source>
</evidence>